<gene>
    <name evidence="2" type="ORF">SDC9_08000</name>
</gene>
<dbReference type="AlphaFoldDB" id="A0A644T692"/>
<keyword evidence="1" id="KW-1133">Transmembrane helix</keyword>
<sequence>MKKYFLNKNIIKNLPGYTLVELLVATTVFTIVTIGAFTVLFAAQNGYDRVSGSRITTDNINLVLDTMSREIKFGSEYKCANYTGNFPATSNYTTLNSLFDNSDISGKCNAFAFIPQGWPNKRIVYYYNITNSTVNQLEYTRANATAPFTRDTTFGDVPLTSTGFKVDSFNFNLKGVSANDYLQAKVILNITGIIDYSIKKNGAVIKTTDFSAQTAITQRLLDN</sequence>
<proteinExistence type="predicted"/>
<keyword evidence="1" id="KW-0472">Membrane</keyword>
<keyword evidence="1" id="KW-0812">Transmembrane</keyword>
<evidence type="ECO:0000313" key="2">
    <source>
        <dbReference type="EMBL" id="MPL62380.1"/>
    </source>
</evidence>
<comment type="caution">
    <text evidence="2">The sequence shown here is derived from an EMBL/GenBank/DDBJ whole genome shotgun (WGS) entry which is preliminary data.</text>
</comment>
<reference evidence="2" key="1">
    <citation type="submission" date="2019-08" db="EMBL/GenBank/DDBJ databases">
        <authorList>
            <person name="Kucharzyk K."/>
            <person name="Murdoch R.W."/>
            <person name="Higgins S."/>
            <person name="Loffler F."/>
        </authorList>
    </citation>
    <scope>NUCLEOTIDE SEQUENCE</scope>
</reference>
<dbReference type="EMBL" id="VSSQ01000017">
    <property type="protein sequence ID" value="MPL62380.1"/>
    <property type="molecule type" value="Genomic_DNA"/>
</dbReference>
<dbReference type="InterPro" id="IPR012902">
    <property type="entry name" value="N_methyl_site"/>
</dbReference>
<evidence type="ECO:0000256" key="1">
    <source>
        <dbReference type="SAM" id="Phobius"/>
    </source>
</evidence>
<feature type="transmembrane region" description="Helical" evidence="1">
    <location>
        <begin position="20"/>
        <end position="43"/>
    </location>
</feature>
<accession>A0A644T692</accession>
<dbReference type="Pfam" id="PF07963">
    <property type="entry name" value="N_methyl"/>
    <property type="match status" value="1"/>
</dbReference>
<protein>
    <recommendedName>
        <fullName evidence="3">Prepilin-type N-terminal cleavage/methylation domain-containing protein</fullName>
    </recommendedName>
</protein>
<name>A0A644T692_9ZZZZ</name>
<evidence type="ECO:0008006" key="3">
    <source>
        <dbReference type="Google" id="ProtNLM"/>
    </source>
</evidence>
<organism evidence="2">
    <name type="scientific">bioreactor metagenome</name>
    <dbReference type="NCBI Taxonomy" id="1076179"/>
    <lineage>
        <taxon>unclassified sequences</taxon>
        <taxon>metagenomes</taxon>
        <taxon>ecological metagenomes</taxon>
    </lineage>
</organism>